<dbReference type="Proteomes" id="UP000307164">
    <property type="component" value="Unassembled WGS sequence"/>
</dbReference>
<dbReference type="PANTHER" id="PTHR11261:SF3">
    <property type="entry name" value="RETINOL-BINDING PROTEIN 3"/>
    <property type="match status" value="1"/>
</dbReference>
<sequence>MKAALLSFVLLSFLLATPVLANEVEKQQLLRKLKQQITQLYVMQKNIPTIIDGLSQFENSQAFKQAKDVSALLPVLNETLAEFDKHLSVSKIESQSGKHRRTAKPYEPWFAKLERKNFGFNHVEILPGNVGILAFWGFSNVTEQSKQKVQALMTLLDGVDSLIIDLRENGGGDAAMVQLISSYFLDKRTHLNSFYSRDTGKTSEYWTVPIEGEKHATLPIYILTSNATFSAAEEFTYNFKHLQRATIIGEKTKGGANPWRFVNLTNNVRVAMPVSMAINPITETNWEGVGVKPHHTIPASQALSYAHQMALQELAKTKTNIHDLHDIKSALSDVNTILK</sequence>
<dbReference type="InterPro" id="IPR029045">
    <property type="entry name" value="ClpP/crotonase-like_dom_sf"/>
</dbReference>
<keyword evidence="5" id="KW-1185">Reference proteome</keyword>
<dbReference type="OrthoDB" id="9758793at2"/>
<dbReference type="EMBL" id="PNBX01000153">
    <property type="protein sequence ID" value="TMO61805.1"/>
    <property type="molecule type" value="Genomic_DNA"/>
</dbReference>
<dbReference type="PANTHER" id="PTHR11261">
    <property type="entry name" value="INTERPHOTORECEPTOR RETINOID-BINDING PROTEIN"/>
    <property type="match status" value="1"/>
</dbReference>
<dbReference type="AlphaFoldDB" id="A0A5S3UXU7"/>
<evidence type="ECO:0000313" key="6">
    <source>
        <dbReference type="Proteomes" id="UP000307217"/>
    </source>
</evidence>
<dbReference type="SUPFAM" id="SSF52096">
    <property type="entry name" value="ClpP/crotonase"/>
    <property type="match status" value="1"/>
</dbReference>
<dbReference type="EMBL" id="PNBW01000059">
    <property type="protein sequence ID" value="TMO73501.1"/>
    <property type="molecule type" value="Genomic_DNA"/>
</dbReference>
<name>A0A5S3UXU7_9GAMM</name>
<reference evidence="3" key="3">
    <citation type="submission" date="2019-09" db="EMBL/GenBank/DDBJ databases">
        <title>Co-occurence of chitin degradation, pigmentation and bioactivity in marine Pseudoalteromonas.</title>
        <authorList>
            <person name="Sonnenschein E.C."/>
            <person name="Bech P.K."/>
        </authorList>
    </citation>
    <scope>NUCLEOTIDE SEQUENCE</scope>
    <source>
        <strain evidence="3">S3790</strain>
        <strain evidence="5">S3895</strain>
    </source>
</reference>
<feature type="chain" id="PRO_5024381773" description="Tail specific protease domain-containing protein" evidence="1">
    <location>
        <begin position="22"/>
        <end position="339"/>
    </location>
</feature>
<feature type="signal peptide" evidence="1">
    <location>
        <begin position="1"/>
        <end position="21"/>
    </location>
</feature>
<dbReference type="Pfam" id="PF03572">
    <property type="entry name" value="Peptidase_S41"/>
    <property type="match status" value="1"/>
</dbReference>
<keyword evidence="1" id="KW-0732">Signal</keyword>
<dbReference type="GO" id="GO:0008236">
    <property type="term" value="F:serine-type peptidase activity"/>
    <property type="evidence" value="ECO:0007669"/>
    <property type="project" value="InterPro"/>
</dbReference>
<evidence type="ECO:0000259" key="2">
    <source>
        <dbReference type="SMART" id="SM00245"/>
    </source>
</evidence>
<proteinExistence type="predicted"/>
<dbReference type="Gene3D" id="3.30.750.44">
    <property type="match status" value="1"/>
</dbReference>
<dbReference type="Gene3D" id="3.90.226.10">
    <property type="entry name" value="2-enoyl-CoA Hydratase, Chain A, domain 1"/>
    <property type="match status" value="1"/>
</dbReference>
<protein>
    <recommendedName>
        <fullName evidence="2">Tail specific protease domain-containing protein</fullName>
    </recommendedName>
</protein>
<comment type="caution">
    <text evidence="3">The sequence shown here is derived from an EMBL/GenBank/DDBJ whole genome shotgun (WGS) entry which is preliminary data.</text>
</comment>
<feature type="domain" description="Tail specific protease" evidence="2">
    <location>
        <begin position="106"/>
        <end position="298"/>
    </location>
</feature>
<dbReference type="RefSeq" id="WP_138593783.1">
    <property type="nucleotide sequence ID" value="NZ_PNBW01000059.1"/>
</dbReference>
<dbReference type="Proteomes" id="UP000307217">
    <property type="component" value="Unassembled WGS sequence"/>
</dbReference>
<dbReference type="SMART" id="SM00245">
    <property type="entry name" value="TSPc"/>
    <property type="match status" value="1"/>
</dbReference>
<accession>A0A5S3UXU7</accession>
<evidence type="ECO:0000313" key="5">
    <source>
        <dbReference type="Proteomes" id="UP000307164"/>
    </source>
</evidence>
<evidence type="ECO:0000313" key="3">
    <source>
        <dbReference type="EMBL" id="TMO61805.1"/>
    </source>
</evidence>
<evidence type="ECO:0000256" key="1">
    <source>
        <dbReference type="SAM" id="SignalP"/>
    </source>
</evidence>
<dbReference type="CDD" id="cd07563">
    <property type="entry name" value="Peptidase_S41_IRBP"/>
    <property type="match status" value="1"/>
</dbReference>
<dbReference type="InterPro" id="IPR005151">
    <property type="entry name" value="Tail-specific_protease"/>
</dbReference>
<evidence type="ECO:0000313" key="4">
    <source>
        <dbReference type="EMBL" id="TMO73501.1"/>
    </source>
</evidence>
<dbReference type="GO" id="GO:0006508">
    <property type="term" value="P:proteolysis"/>
    <property type="evidence" value="ECO:0007669"/>
    <property type="project" value="InterPro"/>
</dbReference>
<reference evidence="6" key="2">
    <citation type="submission" date="2019-06" db="EMBL/GenBank/DDBJ databases">
        <title>Co-occurence of chitin degradation, pigmentation and bioactivity in marine Pseudoalteromonas.</title>
        <authorList>
            <person name="Sonnenschein E.C."/>
            <person name="Bech P.K."/>
        </authorList>
    </citation>
    <scope>NUCLEOTIDE SEQUENCE [LARGE SCALE GENOMIC DNA]</scope>
    <source>
        <strain evidence="6">S3790</strain>
        <strain evidence="4">S3895</strain>
    </source>
</reference>
<organism evidence="3 6">
    <name type="scientific">Pseudoalteromonas aurantia</name>
    <dbReference type="NCBI Taxonomy" id="43654"/>
    <lineage>
        <taxon>Bacteria</taxon>
        <taxon>Pseudomonadati</taxon>
        <taxon>Pseudomonadota</taxon>
        <taxon>Gammaproteobacteria</taxon>
        <taxon>Alteromonadales</taxon>
        <taxon>Pseudoalteromonadaceae</taxon>
        <taxon>Pseudoalteromonas</taxon>
    </lineage>
</organism>
<reference evidence="5 6" key="1">
    <citation type="submission" date="2018-01" db="EMBL/GenBank/DDBJ databases">
        <authorList>
            <person name="Paulsen S."/>
            <person name="Gram L.K."/>
        </authorList>
    </citation>
    <scope>NUCLEOTIDE SEQUENCE [LARGE SCALE GENOMIC DNA]</scope>
    <source>
        <strain evidence="3 6">S3790</strain>
        <strain evidence="4 5">S3895</strain>
    </source>
</reference>
<gene>
    <name evidence="3" type="ORF">CWC19_20745</name>
    <name evidence="4" type="ORF">CWC20_13060</name>
</gene>